<dbReference type="InterPro" id="IPR046347">
    <property type="entry name" value="bZIP_sf"/>
</dbReference>
<evidence type="ECO:0000259" key="4">
    <source>
        <dbReference type="PROSITE" id="PS50217"/>
    </source>
</evidence>
<evidence type="ECO:0000313" key="6">
    <source>
        <dbReference type="EMBL" id="PLW43553.1"/>
    </source>
</evidence>
<keyword evidence="8" id="KW-1185">Reference proteome</keyword>
<proteinExistence type="predicted"/>
<evidence type="ECO:0000313" key="8">
    <source>
        <dbReference type="Proteomes" id="UP000235388"/>
    </source>
</evidence>
<accession>A0A2N5V0N0</accession>
<feature type="compositionally biased region" description="Low complexity" evidence="3">
    <location>
        <begin position="19"/>
        <end position="32"/>
    </location>
</feature>
<feature type="region of interest" description="Disordered" evidence="3">
    <location>
        <begin position="1"/>
        <end position="108"/>
    </location>
</feature>
<feature type="compositionally biased region" description="Polar residues" evidence="3">
    <location>
        <begin position="1"/>
        <end position="11"/>
    </location>
</feature>
<dbReference type="SUPFAM" id="SSF57959">
    <property type="entry name" value="Leucine zipper domain"/>
    <property type="match status" value="1"/>
</dbReference>
<sequence length="341" mass="37312">MQRPPSQSSPTAVPRSIPSTSSTARTSGATHASMKRKSNSVDYVISLRDLGPEPHSFDLPPTPQTPQFSGQAQIGHQSTGCTPHASPAHHPFDHAKNDTYRRKEQNRNAQRAFRERKEKQLQDLQGRVETLVAKQQPLTDENRCLKQLVHQLQIENHNLNAYKAAFDLVASDGLLKSNPTSPLTAEFQSRCQQAFNAGGDAYTPMNPQCHHHISPLTQNSIDSHNSLDHSSQCSLVSSSASNSLFSLPTPSEPSPAAISSVADVTSTLPSTSDGMYQSRENEIYRFPHANYLQHAPTGPKNCYNILPTSSLVQDSLPPAESSPAAQQLQDVNEDIYFSGPK</sequence>
<gene>
    <name evidence="6" type="ORF">PCANC_13243</name>
    <name evidence="5" type="ORF">PCANC_25636</name>
    <name evidence="7" type="ORF">PCASD_04252</name>
</gene>
<protein>
    <recommendedName>
        <fullName evidence="4">BZIP domain-containing protein</fullName>
    </recommendedName>
</protein>
<dbReference type="GO" id="GO:0000976">
    <property type="term" value="F:transcription cis-regulatory region binding"/>
    <property type="evidence" value="ECO:0007669"/>
    <property type="project" value="InterPro"/>
</dbReference>
<dbReference type="PANTHER" id="PTHR40621">
    <property type="entry name" value="TRANSCRIPTION FACTOR KAPC-RELATED"/>
    <property type="match status" value="1"/>
</dbReference>
<feature type="compositionally biased region" description="Polar residues" evidence="3">
    <location>
        <begin position="65"/>
        <end position="81"/>
    </location>
</feature>
<comment type="subcellular location">
    <subcellularLocation>
        <location evidence="1">Nucleus</location>
    </subcellularLocation>
</comment>
<dbReference type="GO" id="GO:0090575">
    <property type="term" value="C:RNA polymerase II transcription regulator complex"/>
    <property type="evidence" value="ECO:0007669"/>
    <property type="project" value="TreeGrafter"/>
</dbReference>
<organism evidence="6 8">
    <name type="scientific">Puccinia coronata f. sp. avenae</name>
    <dbReference type="NCBI Taxonomy" id="200324"/>
    <lineage>
        <taxon>Eukaryota</taxon>
        <taxon>Fungi</taxon>
        <taxon>Dikarya</taxon>
        <taxon>Basidiomycota</taxon>
        <taxon>Pucciniomycotina</taxon>
        <taxon>Pucciniomycetes</taxon>
        <taxon>Pucciniales</taxon>
        <taxon>Pucciniaceae</taxon>
        <taxon>Puccinia</taxon>
    </lineage>
</organism>
<evidence type="ECO:0000256" key="3">
    <source>
        <dbReference type="SAM" id="MobiDB-lite"/>
    </source>
</evidence>
<dbReference type="PROSITE" id="PS00036">
    <property type="entry name" value="BZIP_BASIC"/>
    <property type="match status" value="1"/>
</dbReference>
<dbReference type="Pfam" id="PF00170">
    <property type="entry name" value="bZIP_1"/>
    <property type="match status" value="1"/>
</dbReference>
<dbReference type="InterPro" id="IPR004827">
    <property type="entry name" value="bZIP"/>
</dbReference>
<feature type="compositionally biased region" description="Basic and acidic residues" evidence="3">
    <location>
        <begin position="90"/>
        <end position="108"/>
    </location>
</feature>
<keyword evidence="2" id="KW-0539">Nucleus</keyword>
<reference evidence="8 9" key="1">
    <citation type="submission" date="2017-11" db="EMBL/GenBank/DDBJ databases">
        <title>De novo assembly and phasing of dikaryotic genomes from two isolates of Puccinia coronata f. sp. avenae, the causal agent of oat crown rust.</title>
        <authorList>
            <person name="Miller M.E."/>
            <person name="Zhang Y."/>
            <person name="Omidvar V."/>
            <person name="Sperschneider J."/>
            <person name="Schwessinger B."/>
            <person name="Raley C."/>
            <person name="Palmer J.M."/>
            <person name="Garnica D."/>
            <person name="Upadhyaya N."/>
            <person name="Rathjen J."/>
            <person name="Taylor J.M."/>
            <person name="Park R.F."/>
            <person name="Dodds P.N."/>
            <person name="Hirsch C.D."/>
            <person name="Kianian S.F."/>
            <person name="Figueroa M."/>
        </authorList>
    </citation>
    <scope>NUCLEOTIDE SEQUENCE [LARGE SCALE GENOMIC DNA]</scope>
    <source>
        <strain evidence="6">12NC29</strain>
        <strain evidence="7">12SD80</strain>
    </source>
</reference>
<evidence type="ECO:0000256" key="1">
    <source>
        <dbReference type="ARBA" id="ARBA00004123"/>
    </source>
</evidence>
<dbReference type="Proteomes" id="UP000235388">
    <property type="component" value="Unassembled WGS sequence"/>
</dbReference>
<dbReference type="EMBL" id="PGCJ01000146">
    <property type="protein sequence ID" value="PLW43553.1"/>
    <property type="molecule type" value="Genomic_DNA"/>
</dbReference>
<evidence type="ECO:0000313" key="9">
    <source>
        <dbReference type="Proteomes" id="UP000235392"/>
    </source>
</evidence>
<dbReference type="OrthoDB" id="2501196at2759"/>
<comment type="caution">
    <text evidence="6">The sequence shown here is derived from an EMBL/GenBank/DDBJ whole genome shotgun (WGS) entry which is preliminary data.</text>
</comment>
<dbReference type="CDD" id="cd14688">
    <property type="entry name" value="bZIP_YAP"/>
    <property type="match status" value="1"/>
</dbReference>
<name>A0A2N5V0N0_9BASI</name>
<evidence type="ECO:0000256" key="2">
    <source>
        <dbReference type="ARBA" id="ARBA00023242"/>
    </source>
</evidence>
<dbReference type="EMBL" id="PGCI01000023">
    <property type="protein sequence ID" value="PLW48471.1"/>
    <property type="molecule type" value="Genomic_DNA"/>
</dbReference>
<evidence type="ECO:0000313" key="7">
    <source>
        <dbReference type="EMBL" id="PLW48471.1"/>
    </source>
</evidence>
<evidence type="ECO:0000313" key="5">
    <source>
        <dbReference type="EMBL" id="PLW07701.1"/>
    </source>
</evidence>
<dbReference type="GO" id="GO:0001228">
    <property type="term" value="F:DNA-binding transcription activator activity, RNA polymerase II-specific"/>
    <property type="evidence" value="ECO:0007669"/>
    <property type="project" value="TreeGrafter"/>
</dbReference>
<dbReference type="InterPro" id="IPR050936">
    <property type="entry name" value="AP-1-like"/>
</dbReference>
<dbReference type="Gene3D" id="1.20.5.170">
    <property type="match status" value="1"/>
</dbReference>
<feature type="region of interest" description="Disordered" evidence="3">
    <location>
        <begin position="314"/>
        <end position="341"/>
    </location>
</feature>
<dbReference type="AlphaFoldDB" id="A0A2N5V0N0"/>
<feature type="domain" description="BZIP" evidence="4">
    <location>
        <begin position="96"/>
        <end position="159"/>
    </location>
</feature>
<dbReference type="STRING" id="200324.A0A2N5V0N0"/>
<dbReference type="SMART" id="SM00338">
    <property type="entry name" value="BRLZ"/>
    <property type="match status" value="1"/>
</dbReference>
<dbReference type="Proteomes" id="UP000235392">
    <property type="component" value="Unassembled WGS sequence"/>
</dbReference>
<dbReference type="PANTHER" id="PTHR40621:SF6">
    <property type="entry name" value="AP-1-LIKE TRANSCRIPTION FACTOR YAP1-RELATED"/>
    <property type="match status" value="1"/>
</dbReference>
<dbReference type="PROSITE" id="PS50217">
    <property type="entry name" value="BZIP"/>
    <property type="match status" value="1"/>
</dbReference>
<dbReference type="EMBL" id="PGCJ01001208">
    <property type="protein sequence ID" value="PLW07701.1"/>
    <property type="molecule type" value="Genomic_DNA"/>
</dbReference>